<dbReference type="RefSeq" id="WP_162532670.1">
    <property type="nucleotide sequence ID" value="NZ_CP023994.1"/>
</dbReference>
<evidence type="ECO:0000313" key="1">
    <source>
        <dbReference type="EMBL" id="AWR21611.1"/>
    </source>
</evidence>
<proteinExistence type="predicted"/>
<reference evidence="1 2" key="1">
    <citation type="submission" date="2017-10" db="EMBL/GenBank/DDBJ databases">
        <title>Genome of an Actinobacterium that displays light-enhanced growth.</title>
        <authorList>
            <person name="Maresca J.A."/>
            <person name="Hempel P."/>
            <person name="Shevchenko O."/>
            <person name="Miller K.J."/>
            <person name="Hahn M.W."/>
        </authorList>
    </citation>
    <scope>NUCLEOTIDE SEQUENCE [LARGE SCALE GENOMIC DNA]</scope>
    <source>
        <strain evidence="1 2">MWH-Mo1</strain>
    </source>
</reference>
<name>A0A2Z3RYK3_9MICO</name>
<evidence type="ECO:0000313" key="2">
    <source>
        <dbReference type="Proteomes" id="UP000246894"/>
    </source>
</evidence>
<keyword evidence="2" id="KW-1185">Reference proteome</keyword>
<protein>
    <recommendedName>
        <fullName evidence="3">YdhG-like domain-containing protein</fullName>
    </recommendedName>
</protein>
<dbReference type="EMBL" id="CP023994">
    <property type="protein sequence ID" value="AWR21611.1"/>
    <property type="molecule type" value="Genomic_DNA"/>
</dbReference>
<dbReference type="KEGG" id="aum:AURMO_01013"/>
<gene>
    <name evidence="1" type="ORF">AURMO_01013</name>
</gene>
<accession>A0A2Z3RYK3</accession>
<sequence length="142" mass="15653">MAETKTVPTSASVTEFLAQVEPLGRREDAEVLLGLMRDASGVEPVMWGTNIIGFGSFHYRYASGHEGDMPVLSFSPRKASMSVYGVYYPGFESQLTEIGPYKTGKWCLYLGRFASLNLEALRHTIAWAWNGGVPVIAEELSQ</sequence>
<dbReference type="AlphaFoldDB" id="A0A2Z3RYK3"/>
<dbReference type="Proteomes" id="UP000246894">
    <property type="component" value="Chromosome"/>
</dbReference>
<organism evidence="1 2">
    <name type="scientific">Aurantimicrobium photophilum</name>
    <dbReference type="NCBI Taxonomy" id="1987356"/>
    <lineage>
        <taxon>Bacteria</taxon>
        <taxon>Bacillati</taxon>
        <taxon>Actinomycetota</taxon>
        <taxon>Actinomycetes</taxon>
        <taxon>Micrococcales</taxon>
        <taxon>Microbacteriaceae</taxon>
        <taxon>Aurantimicrobium</taxon>
    </lineage>
</organism>
<evidence type="ECO:0008006" key="3">
    <source>
        <dbReference type="Google" id="ProtNLM"/>
    </source>
</evidence>